<comment type="caution">
    <text evidence="2">The sequence shown here is derived from an EMBL/GenBank/DDBJ whole genome shotgun (WGS) entry which is preliminary data.</text>
</comment>
<evidence type="ECO:0008006" key="4">
    <source>
        <dbReference type="Google" id="ProtNLM"/>
    </source>
</evidence>
<name>A0A1C0TT65_9GAMM</name>
<dbReference type="AlphaFoldDB" id="A0A1C0TT65"/>
<accession>A0A1C0TT65</accession>
<dbReference type="EMBL" id="MAUJ01000001">
    <property type="protein sequence ID" value="OCQ22518.1"/>
    <property type="molecule type" value="Genomic_DNA"/>
</dbReference>
<keyword evidence="1" id="KW-0732">Signal</keyword>
<reference evidence="3" key="1">
    <citation type="submission" date="2016-07" db="EMBL/GenBank/DDBJ databases">
        <authorList>
            <person name="Florea S."/>
            <person name="Webb J.S."/>
            <person name="Jaromczyk J."/>
            <person name="Schardl C.L."/>
        </authorList>
    </citation>
    <scope>NUCLEOTIDE SEQUENCE [LARGE SCALE GENOMIC DNA]</scope>
    <source>
        <strain evidence="3">IPB1</strain>
    </source>
</reference>
<dbReference type="Proteomes" id="UP000093366">
    <property type="component" value="Unassembled WGS sequence"/>
</dbReference>
<protein>
    <recommendedName>
        <fullName evidence="4">DUF3304 domain-containing protein</fullName>
    </recommendedName>
</protein>
<feature type="signal peptide" evidence="1">
    <location>
        <begin position="1"/>
        <end position="18"/>
    </location>
</feature>
<gene>
    <name evidence="2" type="ORF">A7985_00700</name>
</gene>
<dbReference type="PROSITE" id="PS51257">
    <property type="entry name" value="PROKAR_LIPOPROTEIN"/>
    <property type="match status" value="1"/>
</dbReference>
<feature type="chain" id="PRO_5008646354" description="DUF3304 domain-containing protein" evidence="1">
    <location>
        <begin position="19"/>
        <end position="247"/>
    </location>
</feature>
<organism evidence="2 3">
    <name type="scientific">Pseudoalteromonas luteoviolacea</name>
    <dbReference type="NCBI Taxonomy" id="43657"/>
    <lineage>
        <taxon>Bacteria</taxon>
        <taxon>Pseudomonadati</taxon>
        <taxon>Pseudomonadota</taxon>
        <taxon>Gammaproteobacteria</taxon>
        <taxon>Alteromonadales</taxon>
        <taxon>Pseudoalteromonadaceae</taxon>
        <taxon>Pseudoalteromonas</taxon>
    </lineage>
</organism>
<evidence type="ECO:0000313" key="3">
    <source>
        <dbReference type="Proteomes" id="UP000093366"/>
    </source>
</evidence>
<sequence length="247" mass="28291">MFMILRIFTLILVSSLLASCDFLDDSFGYRGPIEITIKTSDGSKPNFPFVVTSGYAESCGHGGCGIEFGYNHVKTGFAGDAIRFPREHLDLLRPNAYASITFIVMHPNYKQVVLSQGYAPSKADDPIKVDIVVTPFETFMAQWSDIAVKAKLDMAQAVPDSDDYDKLEIQYRNRRFELGRSIVSHIQIIKRDYLVQFEGVLKQKIIEKYRPIFKQWYFSVPETDCWSSVKCQRQIQKPNRIMEYNGL</sequence>
<evidence type="ECO:0000313" key="2">
    <source>
        <dbReference type="EMBL" id="OCQ22518.1"/>
    </source>
</evidence>
<proteinExistence type="predicted"/>
<dbReference type="RefSeq" id="WP_065788532.1">
    <property type="nucleotide sequence ID" value="NZ_MAUJ01000001.1"/>
</dbReference>
<dbReference type="OrthoDB" id="6300021at2"/>
<evidence type="ECO:0000256" key="1">
    <source>
        <dbReference type="SAM" id="SignalP"/>
    </source>
</evidence>